<accession>A0ACB6SCI9</accession>
<name>A0ACB6SCI9_9PLEO</name>
<proteinExistence type="predicted"/>
<evidence type="ECO:0000313" key="1">
    <source>
        <dbReference type="EMBL" id="KAF2632016.1"/>
    </source>
</evidence>
<evidence type="ECO:0000313" key="2">
    <source>
        <dbReference type="Proteomes" id="UP000799754"/>
    </source>
</evidence>
<reference evidence="1" key="1">
    <citation type="journal article" date="2020" name="Stud. Mycol.">
        <title>101 Dothideomycetes genomes: a test case for predicting lifestyles and emergence of pathogens.</title>
        <authorList>
            <person name="Haridas S."/>
            <person name="Albert R."/>
            <person name="Binder M."/>
            <person name="Bloem J."/>
            <person name="Labutti K."/>
            <person name="Salamov A."/>
            <person name="Andreopoulos B."/>
            <person name="Baker S."/>
            <person name="Barry K."/>
            <person name="Bills G."/>
            <person name="Bluhm B."/>
            <person name="Cannon C."/>
            <person name="Castanera R."/>
            <person name="Culley D."/>
            <person name="Daum C."/>
            <person name="Ezra D."/>
            <person name="Gonzalez J."/>
            <person name="Henrissat B."/>
            <person name="Kuo A."/>
            <person name="Liang C."/>
            <person name="Lipzen A."/>
            <person name="Lutzoni F."/>
            <person name="Magnuson J."/>
            <person name="Mondo S."/>
            <person name="Nolan M."/>
            <person name="Ohm R."/>
            <person name="Pangilinan J."/>
            <person name="Park H.-J."/>
            <person name="Ramirez L."/>
            <person name="Alfaro M."/>
            <person name="Sun H."/>
            <person name="Tritt A."/>
            <person name="Yoshinaga Y."/>
            <person name="Zwiers L.-H."/>
            <person name="Turgeon B."/>
            <person name="Goodwin S."/>
            <person name="Spatafora J."/>
            <person name="Crous P."/>
            <person name="Grigoriev I."/>
        </authorList>
    </citation>
    <scope>NUCLEOTIDE SEQUENCE</scope>
    <source>
        <strain evidence="1">CBS 525.71</strain>
    </source>
</reference>
<dbReference type="Proteomes" id="UP000799754">
    <property type="component" value="Unassembled WGS sequence"/>
</dbReference>
<comment type="caution">
    <text evidence="1">The sequence shown here is derived from an EMBL/GenBank/DDBJ whole genome shotgun (WGS) entry which is preliminary data.</text>
</comment>
<keyword evidence="2" id="KW-1185">Reference proteome</keyword>
<protein>
    <submittedName>
        <fullName evidence="1">Uncharacterized protein</fullName>
    </submittedName>
</protein>
<sequence>MATTSTALLILVSLAAITLHETVLRRVEIDHLTLPILAVSSTVYLVLACYAGFLQATTLFLTFWSTLWIYIGLYRTLFHPLRRYPGPLGARLSKYYTVKKVIATRWHWHRVQQDLQKQYGDYVRTGPRELCIFDPEAVQTLLGFQSKTSKGPFYDVMEKSLHLNRDRPWHRQ</sequence>
<gene>
    <name evidence="1" type="ORF">BU25DRAFT_406535</name>
</gene>
<organism evidence="1 2">
    <name type="scientific">Macroventuria anomochaeta</name>
    <dbReference type="NCBI Taxonomy" id="301207"/>
    <lineage>
        <taxon>Eukaryota</taxon>
        <taxon>Fungi</taxon>
        <taxon>Dikarya</taxon>
        <taxon>Ascomycota</taxon>
        <taxon>Pezizomycotina</taxon>
        <taxon>Dothideomycetes</taxon>
        <taxon>Pleosporomycetidae</taxon>
        <taxon>Pleosporales</taxon>
        <taxon>Pleosporineae</taxon>
        <taxon>Didymellaceae</taxon>
        <taxon>Macroventuria</taxon>
    </lineage>
</organism>
<dbReference type="EMBL" id="MU006703">
    <property type="protein sequence ID" value="KAF2632016.1"/>
    <property type="molecule type" value="Genomic_DNA"/>
</dbReference>